<feature type="coiled-coil region" evidence="1">
    <location>
        <begin position="756"/>
        <end position="783"/>
    </location>
</feature>
<keyword evidence="2" id="KW-0472">Membrane</keyword>
<comment type="caution">
    <text evidence="4">The sequence shown here is derived from an EMBL/GenBank/DDBJ whole genome shotgun (WGS) entry which is preliminary data.</text>
</comment>
<name>A0ABR4Q303_9CEST</name>
<keyword evidence="2" id="KW-0812">Transmembrane</keyword>
<proteinExistence type="predicted"/>
<keyword evidence="1" id="KW-0175">Coiled coil</keyword>
<accession>A0ABR4Q303</accession>
<reference evidence="4 5" key="1">
    <citation type="journal article" date="2022" name="Front. Cell. Infect. Microbiol.">
        <title>The Genomes of Two Strains of Taenia crassiceps the Animal Model for the Study of Human Cysticercosis.</title>
        <authorList>
            <person name="Bobes R.J."/>
            <person name="Estrada K."/>
            <person name="Rios-Valencia D.G."/>
            <person name="Calderon-Gallegos A."/>
            <person name="de la Torre P."/>
            <person name="Carrero J.C."/>
            <person name="Sanchez-Flores A."/>
            <person name="Laclette J.P."/>
        </authorList>
    </citation>
    <scope>NUCLEOTIDE SEQUENCE [LARGE SCALE GENOMIC DNA]</scope>
    <source>
        <strain evidence="4">WFUcys</strain>
    </source>
</reference>
<protein>
    <submittedName>
        <fullName evidence="4">Uncharacterized protein</fullName>
    </submittedName>
</protein>
<keyword evidence="5" id="KW-1185">Reference proteome</keyword>
<keyword evidence="3" id="KW-0732">Signal</keyword>
<feature type="transmembrane region" description="Helical" evidence="2">
    <location>
        <begin position="109"/>
        <end position="130"/>
    </location>
</feature>
<evidence type="ECO:0000256" key="2">
    <source>
        <dbReference type="SAM" id="Phobius"/>
    </source>
</evidence>
<evidence type="ECO:0000256" key="1">
    <source>
        <dbReference type="SAM" id="Coils"/>
    </source>
</evidence>
<organism evidence="4 5">
    <name type="scientific">Taenia crassiceps</name>
    <dbReference type="NCBI Taxonomy" id="6207"/>
    <lineage>
        <taxon>Eukaryota</taxon>
        <taxon>Metazoa</taxon>
        <taxon>Spiralia</taxon>
        <taxon>Lophotrochozoa</taxon>
        <taxon>Platyhelminthes</taxon>
        <taxon>Cestoda</taxon>
        <taxon>Eucestoda</taxon>
        <taxon>Cyclophyllidea</taxon>
        <taxon>Taeniidae</taxon>
        <taxon>Taenia</taxon>
    </lineage>
</organism>
<feature type="chain" id="PRO_5045085717" evidence="3">
    <location>
        <begin position="22"/>
        <end position="872"/>
    </location>
</feature>
<dbReference type="Proteomes" id="UP001651158">
    <property type="component" value="Unassembled WGS sequence"/>
</dbReference>
<keyword evidence="2" id="KW-1133">Transmembrane helix</keyword>
<evidence type="ECO:0000256" key="3">
    <source>
        <dbReference type="SAM" id="SignalP"/>
    </source>
</evidence>
<feature type="transmembrane region" description="Helical" evidence="2">
    <location>
        <begin position="453"/>
        <end position="478"/>
    </location>
</feature>
<feature type="transmembrane region" description="Helical" evidence="2">
    <location>
        <begin position="822"/>
        <end position="849"/>
    </location>
</feature>
<feature type="transmembrane region" description="Helical" evidence="2">
    <location>
        <begin position="161"/>
        <end position="189"/>
    </location>
</feature>
<evidence type="ECO:0000313" key="5">
    <source>
        <dbReference type="Proteomes" id="UP001651158"/>
    </source>
</evidence>
<sequence length="872" mass="94820">MALHFSLLASVAAIMTWVIRTENGGLLNVLFRIVPSATHRDHQHDHQHDHDVHFELINQVDAAVVDFFKQMLLLKPLPLPILQVMPESLGGGQSGVDNAHANPNRGADIFWITVFTFLLVTGLIILTQVINCWCYKRRDMHGLTNALQMAVLRTNITNKQFILRIVYIAVLLLTLVFLAISIILVIVYISSTGLVVSYLATQPQVPAVGSQTPVSLPDGLQTAIWHASAFVNKGIAGARGLTKRTLDEFMSRTNARLHTEVSDTLQQLLAYLGAHNALEKGERAVKSLTTLYAYVSDVYANVAQLHNEAASLNNTLTGVGAACVEALGNGGNYSMAEQCGMLNASIAGIKSAISSTQSTVASIKPYVEGLNRTIAGLSRPLDEVRKGISKLQNLTHDIVKFLQSRLDLAQALDQIESFWNDTQSRADALLQQLNETVKLVETHLPKYVHSIRVGFHVVGGVFVVMLIIAALVATHLVYRSVRDRLFAHPSTVAFACTKSKWDNVVCGKSAVCCCSVLFIPLLLVFAAIVAVLLFLLTTVSSEGCIYLERESAVKMTDFVVNGYVARQWNPFIRSAVGGSAAFLNTSPPRNVLLALTRTCSHGAVQPPLVDSSEVANAISQGREGVVNQIQGLNISGLLSSGGEVEEFSRRLNETITGFTFTESVNATTPEGINMSAFDRVLEVARRLGRGGGGGDAAMANSSKVIKALEEASESARKLKMQVEKSRQFLRNLHSTRSGISGPLNELISAFAASRNAVEETKVKEEAERQYDKLAANLRHYIKVDGEATFMRLTRSLLPCEDAHAAYNAAIGVICGETGGVRLLLGLSYVLALNVLFLTLLYFALFSLAFCQALQIRMLSCAAGDDDFIHNYL</sequence>
<gene>
    <name evidence="4" type="ORF">TcWFU_007631</name>
</gene>
<feature type="transmembrane region" description="Helical" evidence="2">
    <location>
        <begin position="510"/>
        <end position="536"/>
    </location>
</feature>
<dbReference type="EMBL" id="JAKROA010000015">
    <property type="protein sequence ID" value="KAL5103970.1"/>
    <property type="molecule type" value="Genomic_DNA"/>
</dbReference>
<feature type="signal peptide" evidence="3">
    <location>
        <begin position="1"/>
        <end position="21"/>
    </location>
</feature>
<evidence type="ECO:0000313" key="4">
    <source>
        <dbReference type="EMBL" id="KAL5103970.1"/>
    </source>
</evidence>